<dbReference type="OrthoDB" id="9804086at2"/>
<gene>
    <name evidence="1" type="ORF">MSNKSG1_05406</name>
</gene>
<organism evidence="1 2">
    <name type="scientific">Marinobacter santoriniensis NKSG1</name>
    <dbReference type="NCBI Taxonomy" id="1288826"/>
    <lineage>
        <taxon>Bacteria</taxon>
        <taxon>Pseudomonadati</taxon>
        <taxon>Pseudomonadota</taxon>
        <taxon>Gammaproteobacteria</taxon>
        <taxon>Pseudomonadales</taxon>
        <taxon>Marinobacteraceae</taxon>
        <taxon>Marinobacter</taxon>
    </lineage>
</organism>
<reference evidence="1 2" key="1">
    <citation type="journal article" date="2013" name="Genome Announc.">
        <title>Genome Sequence of Hydrothermal Arsenic-Respiring Bacterium Marinobacter santoriniensis NKSG1T.</title>
        <authorList>
            <person name="Handley K.M."/>
            <person name="Upton M."/>
            <person name="Beatson S.A."/>
            <person name="Hery M."/>
            <person name="Lloyd J.R."/>
        </authorList>
    </citation>
    <scope>NUCLEOTIDE SEQUENCE [LARGE SCALE GENOMIC DNA]</scope>
    <source>
        <strain evidence="1 2">NKSG1</strain>
    </source>
</reference>
<dbReference type="RefSeq" id="WP_008938235.1">
    <property type="nucleotide sequence ID" value="NZ_APAT01000013.1"/>
</dbReference>
<dbReference type="PATRIC" id="fig|1288826.3.peg.1055"/>
<protein>
    <submittedName>
        <fullName evidence="1">Helicase-like protein</fullName>
    </submittedName>
</protein>
<dbReference type="STRING" id="1288826.MSNKSG1_05406"/>
<dbReference type="AlphaFoldDB" id="M7CWX7"/>
<comment type="caution">
    <text evidence="1">The sequence shown here is derived from an EMBL/GenBank/DDBJ whole genome shotgun (WGS) entry which is preliminary data.</text>
</comment>
<dbReference type="EMBL" id="APAT01000013">
    <property type="protein sequence ID" value="EMP56745.1"/>
    <property type="molecule type" value="Genomic_DNA"/>
</dbReference>
<keyword evidence="1" id="KW-0347">Helicase</keyword>
<dbReference type="GO" id="GO:0004386">
    <property type="term" value="F:helicase activity"/>
    <property type="evidence" value="ECO:0007669"/>
    <property type="project" value="UniProtKB-KW"/>
</dbReference>
<dbReference type="Proteomes" id="UP000011960">
    <property type="component" value="Unassembled WGS sequence"/>
</dbReference>
<keyword evidence="1" id="KW-0067">ATP-binding</keyword>
<keyword evidence="1" id="KW-0378">Hydrolase</keyword>
<name>M7CWX7_9GAMM</name>
<proteinExistence type="predicted"/>
<accession>M7CWX7</accession>
<evidence type="ECO:0000313" key="1">
    <source>
        <dbReference type="EMBL" id="EMP56745.1"/>
    </source>
</evidence>
<keyword evidence="1" id="KW-0547">Nucleotide-binding</keyword>
<sequence>MRYTLAYYNKNADAFVESTDQVRMEELYLELLPQVPEDRNIPDEGSGLTE</sequence>
<keyword evidence="2" id="KW-1185">Reference proteome</keyword>
<evidence type="ECO:0000313" key="2">
    <source>
        <dbReference type="Proteomes" id="UP000011960"/>
    </source>
</evidence>